<organism evidence="8 10">
    <name type="scientific">Agrilus planipennis</name>
    <name type="common">Emerald ash borer</name>
    <name type="synonym">Agrilus marcopoli</name>
    <dbReference type="NCBI Taxonomy" id="224129"/>
    <lineage>
        <taxon>Eukaryota</taxon>
        <taxon>Metazoa</taxon>
        <taxon>Ecdysozoa</taxon>
        <taxon>Arthropoda</taxon>
        <taxon>Hexapoda</taxon>
        <taxon>Insecta</taxon>
        <taxon>Pterygota</taxon>
        <taxon>Neoptera</taxon>
        <taxon>Endopterygota</taxon>
        <taxon>Coleoptera</taxon>
        <taxon>Polyphaga</taxon>
        <taxon>Elateriformia</taxon>
        <taxon>Buprestoidea</taxon>
        <taxon>Buprestidae</taxon>
        <taxon>Agrilinae</taxon>
        <taxon>Agrilus</taxon>
    </lineage>
</organism>
<dbReference type="GO" id="GO:0051011">
    <property type="term" value="F:microtubule minus-end binding"/>
    <property type="evidence" value="ECO:0007669"/>
    <property type="project" value="TreeGrafter"/>
</dbReference>
<evidence type="ECO:0000256" key="4">
    <source>
        <dbReference type="ARBA" id="ARBA00022701"/>
    </source>
</evidence>
<dbReference type="GO" id="GO:0051225">
    <property type="term" value="P:spindle assembly"/>
    <property type="evidence" value="ECO:0007669"/>
    <property type="project" value="TreeGrafter"/>
</dbReference>
<keyword evidence="4" id="KW-0493">Microtubule</keyword>
<accession>A0A1W4XGV0</accession>
<dbReference type="InterPro" id="IPR040457">
    <property type="entry name" value="GCP_C"/>
</dbReference>
<sequence>MNPPTQSTIEDGSGIPALLKKLCNNFAKNNAEVSSHLLQTAFNFLNVSFSNNFCPLDEHYVITQIRKTLYSVSLDQVQNFDLLYTKLQKTSILKHKVAVLHFLLNMSNTSHPSTSYIHELHSIQSQSTSLKSQFIFLPDDGRSNIKRVYSGTLDTKPTRSSSAQLCKTLSASASDNHMQLSLWKDKSCSSLSSRSSSYTYIKETDLIQEVIYSLQGIEGRILRKEPGGVGFVIDPKMIKCIGIIQRGLVERLANVGFLHNQLKMYCDDADKQIGVIGQALMAVFREELMEYYKMVAILQAQLKGQNYADSSNLTLRRMIVWIADPLTKLQWLAYIADQCSDKKGGALISAVHGFLQHGSVSAQKISAKVLSAVCRPFYIMLCKWLLDGELNDPNGEFFIEARNITKAERLWHDKYHVKKQMVPTFISMDQAKKILATGKSINFLRQICQDNEQIPGREALQKLFTHTTAEVLFAPEQSIDLHSNLENAYCQTSLRVLNMLKDKFRLMEHLQAFRRYLLLGQGDFIRHLLELLAPELSRTAAELYGHTLTAILESAIRTTNAQYEEEDILKRINVGFMNHSHGDSGWDVFTLVYFLDGPMASIFEPAMADYKGLFGSLWKAKRMEFVLSNMRKQQISIAKLFKNMKELTSVMHLIHVLSSEMIHFLHQTQYYFLFEVLECSWAEMSKQVGQAECLDDVINAHSTFLKSVQSGVLLDTGINGHSELSSQLRIIYNLILHLGVVQDHLYERALKEHNLFSGKPQRNRKMKNNIKTAEDPEHNQRLSDFRMFLNTVKKQVKHTAHSYAQHIQIYLKTLSMSSDLNLQLLSVRLNFNDYYKVL</sequence>
<dbReference type="KEGG" id="apln:108741310"/>
<gene>
    <name evidence="9 10" type="primary">LOC108741310</name>
</gene>
<dbReference type="InterPro" id="IPR007259">
    <property type="entry name" value="GCP"/>
</dbReference>
<evidence type="ECO:0000256" key="5">
    <source>
        <dbReference type="ARBA" id="ARBA00023212"/>
    </source>
</evidence>
<dbReference type="Gene3D" id="1.20.120.1900">
    <property type="entry name" value="Gamma-tubulin complex, C-terminal domain"/>
    <property type="match status" value="1"/>
</dbReference>
<evidence type="ECO:0000313" key="10">
    <source>
        <dbReference type="RefSeq" id="XP_018331580.1"/>
    </source>
</evidence>
<dbReference type="Proteomes" id="UP000192223">
    <property type="component" value="Unplaced"/>
</dbReference>
<dbReference type="InterPro" id="IPR042241">
    <property type="entry name" value="GCP_C_sf"/>
</dbReference>
<dbReference type="GO" id="GO:0000922">
    <property type="term" value="C:spindle pole"/>
    <property type="evidence" value="ECO:0007669"/>
    <property type="project" value="InterPro"/>
</dbReference>
<dbReference type="GO" id="GO:0000278">
    <property type="term" value="P:mitotic cell cycle"/>
    <property type="evidence" value="ECO:0007669"/>
    <property type="project" value="TreeGrafter"/>
</dbReference>
<dbReference type="RefSeq" id="XP_018331578.1">
    <property type="nucleotide sequence ID" value="XM_018476076.2"/>
</dbReference>
<dbReference type="GO" id="GO:0007020">
    <property type="term" value="P:microtubule nucleation"/>
    <property type="evidence" value="ECO:0007669"/>
    <property type="project" value="InterPro"/>
</dbReference>
<dbReference type="Pfam" id="PF17681">
    <property type="entry name" value="GCP_N_terminal"/>
    <property type="match status" value="1"/>
</dbReference>
<keyword evidence="5" id="KW-0206">Cytoskeleton</keyword>
<comment type="similarity">
    <text evidence="2">Belongs to the TUBGCP family.</text>
</comment>
<dbReference type="Pfam" id="PF04130">
    <property type="entry name" value="GCP_C_terminal"/>
    <property type="match status" value="1"/>
</dbReference>
<evidence type="ECO:0000313" key="9">
    <source>
        <dbReference type="RefSeq" id="XP_018331578.1"/>
    </source>
</evidence>
<dbReference type="GO" id="GO:0031122">
    <property type="term" value="P:cytoplasmic microtubule organization"/>
    <property type="evidence" value="ECO:0007669"/>
    <property type="project" value="TreeGrafter"/>
</dbReference>
<evidence type="ECO:0000256" key="3">
    <source>
        <dbReference type="ARBA" id="ARBA00022490"/>
    </source>
</evidence>
<keyword evidence="3" id="KW-0963">Cytoplasm</keyword>
<keyword evidence="8" id="KW-1185">Reference proteome</keyword>
<name>A0A1W4XGV0_AGRPL</name>
<dbReference type="AlphaFoldDB" id="A0A1W4XGV0"/>
<reference evidence="9 10" key="1">
    <citation type="submission" date="2025-04" db="UniProtKB">
        <authorList>
            <consortium name="RefSeq"/>
        </authorList>
    </citation>
    <scope>IDENTIFICATION</scope>
    <source>
        <tissue evidence="9 10">Entire body</tissue>
    </source>
</reference>
<evidence type="ECO:0000259" key="7">
    <source>
        <dbReference type="Pfam" id="PF17681"/>
    </source>
</evidence>
<comment type="subcellular location">
    <subcellularLocation>
        <location evidence="1">Cytoplasm</location>
        <location evidence="1">Cytoskeleton</location>
    </subcellularLocation>
</comment>
<dbReference type="RefSeq" id="XP_018331580.1">
    <property type="nucleotide sequence ID" value="XM_018476078.2"/>
</dbReference>
<dbReference type="GO" id="GO:0051321">
    <property type="term" value="P:meiotic cell cycle"/>
    <property type="evidence" value="ECO:0007669"/>
    <property type="project" value="TreeGrafter"/>
</dbReference>
<dbReference type="GO" id="GO:0000930">
    <property type="term" value="C:gamma-tubulin complex"/>
    <property type="evidence" value="ECO:0007669"/>
    <property type="project" value="TreeGrafter"/>
</dbReference>
<dbReference type="GeneID" id="108741310"/>
<dbReference type="GO" id="GO:0043015">
    <property type="term" value="F:gamma-tubulin binding"/>
    <property type="evidence" value="ECO:0007669"/>
    <property type="project" value="InterPro"/>
</dbReference>
<protein>
    <submittedName>
        <fullName evidence="9 10">Gamma-tubulin complex component 3</fullName>
    </submittedName>
</protein>
<dbReference type="OrthoDB" id="5860513at2759"/>
<feature type="domain" description="Gamma tubulin complex component C-terminal" evidence="6">
    <location>
        <begin position="506"/>
        <end position="835"/>
    </location>
</feature>
<evidence type="ECO:0000259" key="6">
    <source>
        <dbReference type="Pfam" id="PF04130"/>
    </source>
</evidence>
<evidence type="ECO:0000313" key="8">
    <source>
        <dbReference type="Proteomes" id="UP000192223"/>
    </source>
</evidence>
<dbReference type="CTD" id="48481"/>
<feature type="domain" description="Gamma tubulin complex component protein N-terminal" evidence="7">
    <location>
        <begin position="207"/>
        <end position="503"/>
    </location>
</feature>
<evidence type="ECO:0000256" key="2">
    <source>
        <dbReference type="ARBA" id="ARBA00010337"/>
    </source>
</evidence>
<dbReference type="GO" id="GO:0005874">
    <property type="term" value="C:microtubule"/>
    <property type="evidence" value="ECO:0007669"/>
    <property type="project" value="UniProtKB-KW"/>
</dbReference>
<dbReference type="PANTHER" id="PTHR19302:SF14">
    <property type="entry name" value="GAMMA-TUBULIN COMPLEX COMPONENT 3"/>
    <property type="match status" value="1"/>
</dbReference>
<evidence type="ECO:0000256" key="1">
    <source>
        <dbReference type="ARBA" id="ARBA00004245"/>
    </source>
</evidence>
<dbReference type="STRING" id="224129.A0A1W4XGV0"/>
<dbReference type="FunFam" id="1.20.120.1900:FF:000037">
    <property type="entry name" value="Gamma-tubulin complex component"/>
    <property type="match status" value="1"/>
</dbReference>
<dbReference type="PANTHER" id="PTHR19302">
    <property type="entry name" value="GAMMA TUBULIN COMPLEX PROTEIN"/>
    <property type="match status" value="1"/>
</dbReference>
<proteinExistence type="inferred from homology"/>
<dbReference type="InterPro" id="IPR041470">
    <property type="entry name" value="GCP_N"/>
</dbReference>